<dbReference type="SUPFAM" id="SSF54523">
    <property type="entry name" value="Pili subunits"/>
    <property type="match status" value="1"/>
</dbReference>
<keyword evidence="1" id="KW-0812">Transmembrane</keyword>
<dbReference type="Proteomes" id="UP000229227">
    <property type="component" value="Unassembled WGS sequence"/>
</dbReference>
<dbReference type="NCBIfam" id="TIGR02532">
    <property type="entry name" value="IV_pilin_GFxxxE"/>
    <property type="match status" value="1"/>
</dbReference>
<reference evidence="3" key="1">
    <citation type="submission" date="2017-09" db="EMBL/GenBank/DDBJ databases">
        <title>Depth-based differentiation of microbial function through sediment-hosted aquifers and enrichment of novel symbionts in the deep terrestrial subsurface.</title>
        <authorList>
            <person name="Probst A.J."/>
            <person name="Ladd B."/>
            <person name="Jarett J.K."/>
            <person name="Geller-Mcgrath D.E."/>
            <person name="Sieber C.M.K."/>
            <person name="Emerson J.B."/>
            <person name="Anantharaman K."/>
            <person name="Thomas B.C."/>
            <person name="Malmstrom R."/>
            <person name="Stieglmeier M."/>
            <person name="Klingl A."/>
            <person name="Woyke T."/>
            <person name="Ryan C.M."/>
            <person name="Banfield J.F."/>
        </authorList>
    </citation>
    <scope>NUCLEOTIDE SEQUENCE [LARGE SCALE GENOMIC DNA]</scope>
</reference>
<accession>A0A2M6ZGY8</accession>
<evidence type="ECO:0000313" key="2">
    <source>
        <dbReference type="EMBL" id="PIU51673.1"/>
    </source>
</evidence>
<comment type="caution">
    <text evidence="2">The sequence shown here is derived from an EMBL/GenBank/DDBJ whole genome shotgun (WGS) entry which is preliminary data.</text>
</comment>
<proteinExistence type="predicted"/>
<name>A0A2M6ZGY8_9BACT</name>
<dbReference type="AlphaFoldDB" id="A0A2M6ZGY8"/>
<sequence length="195" mass="21663">MNEKGMTILEMMIVITILAVVVGAAITFLIFSNRQYSWIDTNARIQKELRGALQEMTIDIKEARMVCDGSVANKLILSLPNMDTNGAIIDYDTIVYEPSPTDTSNLRMTLTQGTGSSRHGWGKKIQSGNPSYWLLTVGLVNSGLIDSPSLFAYNDTPTTEISEVTVTLKSRRHASLGKYQEGMLSTNIRLRNKRE</sequence>
<keyword evidence="1" id="KW-0472">Membrane</keyword>
<gene>
    <name evidence="2" type="ORF">COS91_03195</name>
</gene>
<keyword evidence="1" id="KW-1133">Transmembrane helix</keyword>
<dbReference type="Pfam" id="PF07963">
    <property type="entry name" value="N_methyl"/>
    <property type="match status" value="1"/>
</dbReference>
<evidence type="ECO:0008006" key="4">
    <source>
        <dbReference type="Google" id="ProtNLM"/>
    </source>
</evidence>
<evidence type="ECO:0000313" key="3">
    <source>
        <dbReference type="Proteomes" id="UP000229227"/>
    </source>
</evidence>
<organism evidence="2 3">
    <name type="scientific">Candidatus Desantisbacteria bacterium CG07_land_8_20_14_0_80_39_15</name>
    <dbReference type="NCBI Taxonomy" id="1974549"/>
    <lineage>
        <taxon>Bacteria</taxon>
        <taxon>Candidatus Desantisiibacteriota</taxon>
    </lineage>
</organism>
<feature type="transmembrane region" description="Helical" evidence="1">
    <location>
        <begin position="12"/>
        <end position="31"/>
    </location>
</feature>
<protein>
    <recommendedName>
        <fullName evidence="4">Prepilin-type N-terminal cleavage/methylation domain-containing protein</fullName>
    </recommendedName>
</protein>
<dbReference type="InterPro" id="IPR012902">
    <property type="entry name" value="N_methyl_site"/>
</dbReference>
<dbReference type="InterPro" id="IPR045584">
    <property type="entry name" value="Pilin-like"/>
</dbReference>
<dbReference type="EMBL" id="PEWN01000050">
    <property type="protein sequence ID" value="PIU51673.1"/>
    <property type="molecule type" value="Genomic_DNA"/>
</dbReference>
<evidence type="ECO:0000256" key="1">
    <source>
        <dbReference type="SAM" id="Phobius"/>
    </source>
</evidence>